<keyword evidence="3" id="KW-1185">Reference proteome</keyword>
<feature type="coiled-coil region" evidence="1">
    <location>
        <begin position="80"/>
        <end position="109"/>
    </location>
</feature>
<comment type="caution">
    <text evidence="2">The sequence shown here is derived from an EMBL/GenBank/DDBJ whole genome shotgun (WGS) entry which is preliminary data.</text>
</comment>
<evidence type="ECO:0000313" key="2">
    <source>
        <dbReference type="EMBL" id="KRR10835.1"/>
    </source>
</evidence>
<sequence length="317" mass="35807">MSNIQEIHVGEGIQPLTVREKFEEQFPHIGPIHADEDRLESENQSNYEAHQRALNAYRLEVAENAHMLMVEQRSPKRSTKREERLEKEAEKLKAKRAEIDRRQNEYLRNRPGPMGNAIRSFFSSSAAHQPYECANTTDTLLPGKTAVDMTQHYREQNQAKLAERIAIGKAPLPAAEIQAIIAEDVSKWAAKIQKSVRHVDLNDKTDRFKRRSLSLPRLSIPDGIGGITYVPDALGVMAALFGPEMIERLTALILENHNDADALDAVERSRRLKEVNAAILDIQYKGEYWHRVARSQGANPGPRISTNVLAILDLVRA</sequence>
<organism evidence="2 3">
    <name type="scientific">Bradyrhizobium jicamae</name>
    <dbReference type="NCBI Taxonomy" id="280332"/>
    <lineage>
        <taxon>Bacteria</taxon>
        <taxon>Pseudomonadati</taxon>
        <taxon>Pseudomonadota</taxon>
        <taxon>Alphaproteobacteria</taxon>
        <taxon>Hyphomicrobiales</taxon>
        <taxon>Nitrobacteraceae</taxon>
        <taxon>Bradyrhizobium</taxon>
    </lineage>
</organism>
<reference evidence="2 3" key="1">
    <citation type="submission" date="2014-03" db="EMBL/GenBank/DDBJ databases">
        <title>Bradyrhizobium valentinum sp. nov., isolated from effective nodules of Lupinus mariae-josephae, a lupine endemic of basic-lime soils in Eastern Spain.</title>
        <authorList>
            <person name="Duran D."/>
            <person name="Rey L."/>
            <person name="Navarro A."/>
            <person name="Busquets A."/>
            <person name="Imperial J."/>
            <person name="Ruiz-Argueso T."/>
        </authorList>
    </citation>
    <scope>NUCLEOTIDE SEQUENCE [LARGE SCALE GENOMIC DNA]</scope>
    <source>
        <strain evidence="2 3">PAC68</strain>
    </source>
</reference>
<accession>A0A0R3M0A3</accession>
<gene>
    <name evidence="2" type="ORF">CQ12_21445</name>
</gene>
<dbReference type="EMBL" id="LLXZ01000054">
    <property type="protein sequence ID" value="KRR10835.1"/>
    <property type="molecule type" value="Genomic_DNA"/>
</dbReference>
<protein>
    <submittedName>
        <fullName evidence="2">Uncharacterized protein</fullName>
    </submittedName>
</protein>
<dbReference type="RefSeq" id="WP_057834842.1">
    <property type="nucleotide sequence ID" value="NZ_LLXZ01000054.1"/>
</dbReference>
<dbReference type="AlphaFoldDB" id="A0A0R3M0A3"/>
<dbReference type="Proteomes" id="UP000050863">
    <property type="component" value="Unassembled WGS sequence"/>
</dbReference>
<keyword evidence="1" id="KW-0175">Coiled coil</keyword>
<dbReference type="OrthoDB" id="6135265at2"/>
<evidence type="ECO:0000256" key="1">
    <source>
        <dbReference type="SAM" id="Coils"/>
    </source>
</evidence>
<evidence type="ECO:0000313" key="3">
    <source>
        <dbReference type="Proteomes" id="UP000050863"/>
    </source>
</evidence>
<dbReference type="STRING" id="280332.CQ12_21445"/>
<proteinExistence type="predicted"/>
<name>A0A0R3M0A3_9BRAD</name>